<dbReference type="Proteomes" id="UP000613401">
    <property type="component" value="Unassembled WGS sequence"/>
</dbReference>
<dbReference type="AlphaFoldDB" id="A0A8H4CRN4"/>
<sequence length="183" mass="20692">AIVIATSLVVGATFIAKKLTQMAHSLKTTAVDFPLGESPVATVGWGYYYAGSSEQQLGLDPRLVLQNRRNQQVMTYRRRCAVEDANADFLDKYTNIHKKPRKTRVRFSNTPQYHEFFHPEEENRLLAWIDDLPEVDVERKAINESVLLPETPRGMKTSLGVQIKMLKRPSDGHHPAGSKRMSG</sequence>
<proteinExistence type="predicted"/>
<dbReference type="GeneID" id="69013586"/>
<keyword evidence="2" id="KW-1185">Reference proteome</keyword>
<reference evidence="1" key="2">
    <citation type="submission" date="2020-03" db="EMBL/GenBank/DDBJ databases">
        <authorList>
            <person name="Fu F.-F."/>
            <person name="Chen J."/>
        </authorList>
    </citation>
    <scope>NUCLEOTIDE SEQUENCE</scope>
    <source>
        <strain evidence="1">Lc1</strain>
    </source>
</reference>
<reference evidence="1" key="1">
    <citation type="journal article" date="2020" name="Phytopathology">
        <title>Genome sequence and comparative analysis of Colletotrichum gloeosporioides isolated from Liriodendron leaves.</title>
        <authorList>
            <person name="Fu F.F."/>
            <person name="Hao Z."/>
            <person name="Wang P."/>
            <person name="Lu Y."/>
            <person name="Xue L.J."/>
            <person name="Wei G."/>
            <person name="Tian Y."/>
            <person name="Baishi H."/>
            <person name="Xu H."/>
            <person name="Shi J."/>
            <person name="Cheng T."/>
            <person name="Wang G."/>
            <person name="Yi Y."/>
            <person name="Chen J."/>
        </authorList>
    </citation>
    <scope>NUCLEOTIDE SEQUENCE</scope>
    <source>
        <strain evidence="1">Lc1</strain>
    </source>
</reference>
<feature type="non-terminal residue" evidence="1">
    <location>
        <position position="183"/>
    </location>
</feature>
<protein>
    <submittedName>
        <fullName evidence="1">Uncharacterized protein</fullName>
    </submittedName>
</protein>
<dbReference type="RefSeq" id="XP_045267731.1">
    <property type="nucleotide sequence ID" value="XM_045406439.1"/>
</dbReference>
<organism evidence="1 2">
    <name type="scientific">Colletotrichum gloeosporioides</name>
    <name type="common">Anthracnose fungus</name>
    <name type="synonym">Glomerella cingulata</name>
    <dbReference type="NCBI Taxonomy" id="474922"/>
    <lineage>
        <taxon>Eukaryota</taxon>
        <taxon>Fungi</taxon>
        <taxon>Dikarya</taxon>
        <taxon>Ascomycota</taxon>
        <taxon>Pezizomycotina</taxon>
        <taxon>Sordariomycetes</taxon>
        <taxon>Hypocreomycetidae</taxon>
        <taxon>Glomerellales</taxon>
        <taxon>Glomerellaceae</taxon>
        <taxon>Colletotrichum</taxon>
        <taxon>Colletotrichum gloeosporioides species complex</taxon>
    </lineage>
</organism>
<comment type="caution">
    <text evidence="1">The sequence shown here is derived from an EMBL/GenBank/DDBJ whole genome shotgun (WGS) entry which is preliminary data.</text>
</comment>
<name>A0A8H4CRN4_COLGL</name>
<accession>A0A8H4CRN4</accession>
<dbReference type="EMBL" id="WVTB01000019">
    <property type="protein sequence ID" value="KAF3808572.1"/>
    <property type="molecule type" value="Genomic_DNA"/>
</dbReference>
<gene>
    <name evidence="1" type="ORF">GCG54_00006438</name>
</gene>
<evidence type="ECO:0000313" key="1">
    <source>
        <dbReference type="EMBL" id="KAF3808572.1"/>
    </source>
</evidence>
<evidence type="ECO:0000313" key="2">
    <source>
        <dbReference type="Proteomes" id="UP000613401"/>
    </source>
</evidence>